<evidence type="ECO:0000313" key="2">
    <source>
        <dbReference type="EMBL" id="ABM76997.1"/>
    </source>
</evidence>
<gene>
    <name evidence="2" type="ordered locus">P9303_02421</name>
</gene>
<proteinExistence type="predicted"/>
<accession>A2C687</accession>
<dbReference type="EMBL" id="CP000554">
    <property type="protein sequence ID" value="ABM76997.1"/>
    <property type="molecule type" value="Genomic_DNA"/>
</dbReference>
<sequence length="34" mass="3598">MNSLQLSTAPLVRLLFAIGALSSLMLLALLNLIS</sequence>
<keyword evidence="1" id="KW-0812">Transmembrane</keyword>
<reference evidence="2 3" key="1">
    <citation type="journal article" date="2007" name="PLoS Genet.">
        <title>Patterns and implications of gene gain and loss in the evolution of Prochlorococcus.</title>
        <authorList>
            <person name="Kettler G.C."/>
            <person name="Martiny A.C."/>
            <person name="Huang K."/>
            <person name="Zucker J."/>
            <person name="Coleman M.L."/>
            <person name="Rodrigue S."/>
            <person name="Chen F."/>
            <person name="Lapidus A."/>
            <person name="Ferriera S."/>
            <person name="Johnson J."/>
            <person name="Steglich C."/>
            <person name="Church G.M."/>
            <person name="Richardson P."/>
            <person name="Chisholm S.W."/>
        </authorList>
    </citation>
    <scope>NUCLEOTIDE SEQUENCE [LARGE SCALE GENOMIC DNA]</scope>
    <source>
        <strain evidence="2 3">MIT 9303</strain>
    </source>
</reference>
<dbReference type="STRING" id="59922.P9303_02421"/>
<protein>
    <submittedName>
        <fullName evidence="2">Uncharacterized protein</fullName>
    </submittedName>
</protein>
<dbReference type="KEGG" id="pmf:P9303_02421"/>
<organism evidence="2 3">
    <name type="scientific">Prochlorococcus marinus (strain MIT 9303)</name>
    <dbReference type="NCBI Taxonomy" id="59922"/>
    <lineage>
        <taxon>Bacteria</taxon>
        <taxon>Bacillati</taxon>
        <taxon>Cyanobacteriota</taxon>
        <taxon>Cyanophyceae</taxon>
        <taxon>Synechococcales</taxon>
        <taxon>Prochlorococcaceae</taxon>
        <taxon>Prochlorococcus</taxon>
    </lineage>
</organism>
<dbReference type="AlphaFoldDB" id="A2C687"/>
<name>A2C687_PROM3</name>
<evidence type="ECO:0000256" key="1">
    <source>
        <dbReference type="SAM" id="Phobius"/>
    </source>
</evidence>
<keyword evidence="1" id="KW-0472">Membrane</keyword>
<evidence type="ECO:0000313" key="3">
    <source>
        <dbReference type="Proteomes" id="UP000002274"/>
    </source>
</evidence>
<feature type="transmembrane region" description="Helical" evidence="1">
    <location>
        <begin position="12"/>
        <end position="33"/>
    </location>
</feature>
<dbReference type="HOGENOM" id="CLU_220776_0_0_3"/>
<dbReference type="Proteomes" id="UP000002274">
    <property type="component" value="Chromosome"/>
</dbReference>
<keyword evidence="1" id="KW-1133">Transmembrane helix</keyword>